<evidence type="ECO:0000259" key="2">
    <source>
        <dbReference type="Pfam" id="PF13767"/>
    </source>
</evidence>
<protein>
    <submittedName>
        <fullName evidence="3">Uncharacterized protein DUF4168</fullName>
    </submittedName>
</protein>
<comment type="caution">
    <text evidence="3">The sequence shown here is derived from an EMBL/GenBank/DDBJ whole genome shotgun (WGS) entry which is preliminary data.</text>
</comment>
<keyword evidence="1" id="KW-0732">Signal</keyword>
<gene>
    <name evidence="3" type="ORF">BXY53_0198</name>
</gene>
<dbReference type="Proteomes" id="UP000266273">
    <property type="component" value="Unassembled WGS sequence"/>
</dbReference>
<sequence>MTYSRLPAALFVAATLSLGGAMGASVTVAQAQESYTDAKLQSFAEAAVKLIGIRSEYQSKMGETTNDQQRQQLQQQTNQRMAKAVKDTDGISIQEYNEIAAASRTDQALAQKINGYIKEAAN</sequence>
<dbReference type="Pfam" id="PF13767">
    <property type="entry name" value="DUF4168"/>
    <property type="match status" value="1"/>
</dbReference>
<reference evidence="3 4" key="1">
    <citation type="submission" date="2018-08" db="EMBL/GenBank/DDBJ databases">
        <title>Genomic Encyclopedia of Archaeal and Bacterial Type Strains, Phase II (KMG-II): from individual species to whole genera.</title>
        <authorList>
            <person name="Goeker M."/>
        </authorList>
    </citation>
    <scope>NUCLEOTIDE SEQUENCE [LARGE SCALE GENOMIC DNA]</scope>
    <source>
        <strain evidence="3 4">DSM 5002</strain>
    </source>
</reference>
<name>A0A397Q5R1_9HYPH</name>
<evidence type="ECO:0000313" key="3">
    <source>
        <dbReference type="EMBL" id="RIA55145.1"/>
    </source>
</evidence>
<evidence type="ECO:0000313" key="4">
    <source>
        <dbReference type="Proteomes" id="UP000266273"/>
    </source>
</evidence>
<feature type="domain" description="DUF4168" evidence="2">
    <location>
        <begin position="37"/>
        <end position="113"/>
    </location>
</feature>
<organism evidence="3 4">
    <name type="scientific">Dichotomicrobium thermohalophilum</name>
    <dbReference type="NCBI Taxonomy" id="933063"/>
    <lineage>
        <taxon>Bacteria</taxon>
        <taxon>Pseudomonadati</taxon>
        <taxon>Pseudomonadota</taxon>
        <taxon>Alphaproteobacteria</taxon>
        <taxon>Hyphomicrobiales</taxon>
        <taxon>Hyphomicrobiaceae</taxon>
        <taxon>Dichotomicrobium</taxon>
    </lineage>
</organism>
<dbReference type="AlphaFoldDB" id="A0A397Q5R1"/>
<dbReference type="RefSeq" id="WP_119060091.1">
    <property type="nucleotide sequence ID" value="NZ_QXDF01000001.1"/>
</dbReference>
<feature type="signal peptide" evidence="1">
    <location>
        <begin position="1"/>
        <end position="31"/>
    </location>
</feature>
<dbReference type="EMBL" id="QXDF01000001">
    <property type="protein sequence ID" value="RIA55145.1"/>
    <property type="molecule type" value="Genomic_DNA"/>
</dbReference>
<proteinExistence type="predicted"/>
<evidence type="ECO:0000256" key="1">
    <source>
        <dbReference type="SAM" id="SignalP"/>
    </source>
</evidence>
<keyword evidence="4" id="KW-1185">Reference proteome</keyword>
<dbReference type="InterPro" id="IPR025433">
    <property type="entry name" value="DUF4168"/>
</dbReference>
<accession>A0A397Q5R1</accession>
<feature type="chain" id="PRO_5017348967" evidence="1">
    <location>
        <begin position="32"/>
        <end position="122"/>
    </location>
</feature>
<dbReference type="OrthoDB" id="8030799at2"/>